<evidence type="ECO:0000313" key="1">
    <source>
        <dbReference type="EMBL" id="KPM02877.1"/>
    </source>
</evidence>
<gene>
    <name evidence="1" type="ORF">QR98_0013010</name>
</gene>
<dbReference type="Proteomes" id="UP000616769">
    <property type="component" value="Unassembled WGS sequence"/>
</dbReference>
<evidence type="ECO:0000313" key="2">
    <source>
        <dbReference type="Proteomes" id="UP000616769"/>
    </source>
</evidence>
<dbReference type="VEuPathDB" id="VectorBase:SSCA000735"/>
<comment type="caution">
    <text evidence="1">The sequence shown here is derived from an EMBL/GenBank/DDBJ whole genome shotgun (WGS) entry which is preliminary data.</text>
</comment>
<dbReference type="EMBL" id="JXLN01003202">
    <property type="protein sequence ID" value="KPM02877.1"/>
    <property type="molecule type" value="Genomic_DNA"/>
</dbReference>
<dbReference type="AlphaFoldDB" id="A0A131ZW51"/>
<accession>A0A131ZW51</accession>
<reference evidence="1 2" key="1">
    <citation type="journal article" date="2015" name="Parasit. Vectors">
        <title>Draft genome of the scabies mite.</title>
        <authorList>
            <person name="Rider S.D.Jr."/>
            <person name="Morgan M.S."/>
            <person name="Arlian L.G."/>
        </authorList>
    </citation>
    <scope>NUCLEOTIDE SEQUENCE [LARGE SCALE GENOMIC DNA]</scope>
    <source>
        <strain evidence="1">Arlian Lab</strain>
    </source>
</reference>
<proteinExistence type="predicted"/>
<protein>
    <submittedName>
        <fullName evidence="1">Uncharacterized protein</fullName>
    </submittedName>
</protein>
<sequence length="70" mass="8795">MHQYQHSLFSLTFNAKLYNPKTIQFEKRSPTQEYEIQIYLFFCTQHLFHQHFIYRLHYSKLKEKEFYVDA</sequence>
<name>A0A131ZW51_SARSC</name>
<organism evidence="1 2">
    <name type="scientific">Sarcoptes scabiei</name>
    <name type="common">Itch mite</name>
    <name type="synonym">Acarus scabiei</name>
    <dbReference type="NCBI Taxonomy" id="52283"/>
    <lineage>
        <taxon>Eukaryota</taxon>
        <taxon>Metazoa</taxon>
        <taxon>Ecdysozoa</taxon>
        <taxon>Arthropoda</taxon>
        <taxon>Chelicerata</taxon>
        <taxon>Arachnida</taxon>
        <taxon>Acari</taxon>
        <taxon>Acariformes</taxon>
        <taxon>Sarcoptiformes</taxon>
        <taxon>Astigmata</taxon>
        <taxon>Psoroptidia</taxon>
        <taxon>Sarcoptoidea</taxon>
        <taxon>Sarcoptidae</taxon>
        <taxon>Sarcoptinae</taxon>
        <taxon>Sarcoptes</taxon>
    </lineage>
</organism>